<dbReference type="PANTHER" id="PTHR23077:SF200">
    <property type="entry name" value="CELL DIVISION CONTROL PROTEIN 48 HOMOLOG E"/>
    <property type="match status" value="1"/>
</dbReference>
<protein>
    <recommendedName>
        <fullName evidence="2">ATPase AAA-type core domain-containing protein</fullName>
    </recommendedName>
</protein>
<dbReference type="SUPFAM" id="SSF52540">
    <property type="entry name" value="P-loop containing nucleoside triphosphate hydrolases"/>
    <property type="match status" value="1"/>
</dbReference>
<dbReference type="PANTHER" id="PTHR23077">
    <property type="entry name" value="AAA-FAMILY ATPASE"/>
    <property type="match status" value="1"/>
</dbReference>
<dbReference type="InterPro" id="IPR027417">
    <property type="entry name" value="P-loop_NTPase"/>
</dbReference>
<sequence length="247" mass="27515">MVMLVLILQPYEPRQTLQYIREKMDVIDLEDGSINTKILNHVAVKNDHFQTALETSNPSALHATVVEVPNVNWEDIRGLRMLKTNFISVKGPKLLTMWFGESEANVREIFDKAHQSAPCVLFFDELCSFVTYVLAMGMGMVIKCFSRPSTLARGVSSWKLGDQENSISPFRPISDLVESNVDIRHELDRGKASLSLNSDSSYSAESSIPLQANFGAEKVDPNSGFERSENGERPEFLVGKATTAGNE</sequence>
<feature type="region of interest" description="Disordered" evidence="1">
    <location>
        <begin position="213"/>
        <end position="247"/>
    </location>
</feature>
<evidence type="ECO:0000313" key="4">
    <source>
        <dbReference type="Proteomes" id="UP001396334"/>
    </source>
</evidence>
<organism evidence="3 4">
    <name type="scientific">Hibiscus sabdariffa</name>
    <name type="common">roselle</name>
    <dbReference type="NCBI Taxonomy" id="183260"/>
    <lineage>
        <taxon>Eukaryota</taxon>
        <taxon>Viridiplantae</taxon>
        <taxon>Streptophyta</taxon>
        <taxon>Embryophyta</taxon>
        <taxon>Tracheophyta</taxon>
        <taxon>Spermatophyta</taxon>
        <taxon>Magnoliopsida</taxon>
        <taxon>eudicotyledons</taxon>
        <taxon>Gunneridae</taxon>
        <taxon>Pentapetalae</taxon>
        <taxon>rosids</taxon>
        <taxon>malvids</taxon>
        <taxon>Malvales</taxon>
        <taxon>Malvaceae</taxon>
        <taxon>Malvoideae</taxon>
        <taxon>Hibiscus</taxon>
    </lineage>
</organism>
<dbReference type="InterPro" id="IPR050168">
    <property type="entry name" value="AAA_ATPase_domain"/>
</dbReference>
<feature type="compositionally biased region" description="Basic and acidic residues" evidence="1">
    <location>
        <begin position="226"/>
        <end position="235"/>
    </location>
</feature>
<feature type="domain" description="ATPase AAA-type core" evidence="2">
    <location>
        <begin position="81"/>
        <end position="129"/>
    </location>
</feature>
<gene>
    <name evidence="3" type="ORF">V6N11_035328</name>
</gene>
<keyword evidence="4" id="KW-1185">Reference proteome</keyword>
<comment type="caution">
    <text evidence="3">The sequence shown here is derived from an EMBL/GenBank/DDBJ whole genome shotgun (WGS) entry which is preliminary data.</text>
</comment>
<dbReference type="InterPro" id="IPR003959">
    <property type="entry name" value="ATPase_AAA_core"/>
</dbReference>
<dbReference type="Proteomes" id="UP001396334">
    <property type="component" value="Unassembled WGS sequence"/>
</dbReference>
<reference evidence="3 4" key="1">
    <citation type="journal article" date="2024" name="G3 (Bethesda)">
        <title>Genome assembly of Hibiscus sabdariffa L. provides insights into metabolisms of medicinal natural products.</title>
        <authorList>
            <person name="Kim T."/>
        </authorList>
    </citation>
    <scope>NUCLEOTIDE SEQUENCE [LARGE SCALE GENOMIC DNA]</scope>
    <source>
        <strain evidence="3">TK-2024</strain>
        <tissue evidence="3">Old leaves</tissue>
    </source>
</reference>
<evidence type="ECO:0000256" key="1">
    <source>
        <dbReference type="SAM" id="MobiDB-lite"/>
    </source>
</evidence>
<evidence type="ECO:0000313" key="3">
    <source>
        <dbReference type="EMBL" id="KAK9006285.1"/>
    </source>
</evidence>
<dbReference type="Gene3D" id="3.40.50.300">
    <property type="entry name" value="P-loop containing nucleotide triphosphate hydrolases"/>
    <property type="match status" value="1"/>
</dbReference>
<accession>A0ABR2R034</accession>
<dbReference type="Pfam" id="PF00004">
    <property type="entry name" value="AAA"/>
    <property type="match status" value="1"/>
</dbReference>
<name>A0ABR2R034_9ROSI</name>
<dbReference type="EMBL" id="JBBPBN010000029">
    <property type="protein sequence ID" value="KAK9006285.1"/>
    <property type="molecule type" value="Genomic_DNA"/>
</dbReference>
<evidence type="ECO:0000259" key="2">
    <source>
        <dbReference type="Pfam" id="PF00004"/>
    </source>
</evidence>
<proteinExistence type="predicted"/>